<gene>
    <name evidence="4" type="ORF">QYE77_08800</name>
</gene>
<comment type="caution">
    <text evidence="4">The sequence shown here is derived from an EMBL/GenBank/DDBJ whole genome shotgun (WGS) entry which is preliminary data.</text>
</comment>
<dbReference type="Pfam" id="PF01183">
    <property type="entry name" value="Glyco_hydro_25"/>
    <property type="match status" value="1"/>
</dbReference>
<protein>
    <submittedName>
        <fullName evidence="4">Glycoside hydrolase family 25 protein</fullName>
    </submittedName>
</protein>
<evidence type="ECO:0000313" key="4">
    <source>
        <dbReference type="EMBL" id="MDT8898363.1"/>
    </source>
</evidence>
<dbReference type="InterPro" id="IPR018077">
    <property type="entry name" value="Glyco_hydro_fam25_subgr"/>
</dbReference>
<dbReference type="SMART" id="SM00641">
    <property type="entry name" value="Glyco_25"/>
    <property type="match status" value="1"/>
</dbReference>
<proteinExistence type="inferred from homology"/>
<name>A0ABU3NND1_9CHLR</name>
<dbReference type="GO" id="GO:0016787">
    <property type="term" value="F:hydrolase activity"/>
    <property type="evidence" value="ECO:0007669"/>
    <property type="project" value="UniProtKB-KW"/>
</dbReference>
<organism evidence="4 5">
    <name type="scientific">Thermanaerothrix solaris</name>
    <dbReference type="NCBI Taxonomy" id="3058434"/>
    <lineage>
        <taxon>Bacteria</taxon>
        <taxon>Bacillati</taxon>
        <taxon>Chloroflexota</taxon>
        <taxon>Anaerolineae</taxon>
        <taxon>Anaerolineales</taxon>
        <taxon>Anaerolineaceae</taxon>
        <taxon>Thermanaerothrix</taxon>
    </lineage>
</organism>
<reference evidence="4 5" key="1">
    <citation type="submission" date="2023-07" db="EMBL/GenBank/DDBJ databases">
        <title>Novel species of Thermanaerothrix with wide hydrolytic capabilities.</title>
        <authorList>
            <person name="Zayulina K.S."/>
            <person name="Podosokorskaya O.A."/>
            <person name="Elcheninov A.G."/>
        </authorList>
    </citation>
    <scope>NUCLEOTIDE SEQUENCE [LARGE SCALE GENOMIC DNA]</scope>
    <source>
        <strain evidence="4 5">4228-RoL</strain>
    </source>
</reference>
<keyword evidence="3" id="KW-0326">Glycosidase</keyword>
<keyword evidence="2 4" id="KW-0378">Hydrolase</keyword>
<dbReference type="SUPFAM" id="SSF51445">
    <property type="entry name" value="(Trans)glycosidases"/>
    <property type="match status" value="1"/>
</dbReference>
<dbReference type="Gene3D" id="3.20.20.80">
    <property type="entry name" value="Glycosidases"/>
    <property type="match status" value="1"/>
</dbReference>
<dbReference type="EMBL" id="JAUHMF010000002">
    <property type="protein sequence ID" value="MDT8898363.1"/>
    <property type="molecule type" value="Genomic_DNA"/>
</dbReference>
<dbReference type="InterPro" id="IPR017853">
    <property type="entry name" value="GH"/>
</dbReference>
<comment type="similarity">
    <text evidence="1">Belongs to the glycosyl hydrolase 25 family.</text>
</comment>
<dbReference type="PROSITE" id="PS51904">
    <property type="entry name" value="GLYCOSYL_HYDROL_F25_2"/>
    <property type="match status" value="1"/>
</dbReference>
<evidence type="ECO:0000256" key="3">
    <source>
        <dbReference type="ARBA" id="ARBA00023295"/>
    </source>
</evidence>
<dbReference type="RefSeq" id="WP_315625022.1">
    <property type="nucleotide sequence ID" value="NZ_JAUHMF010000002.1"/>
</dbReference>
<dbReference type="CDD" id="cd00599">
    <property type="entry name" value="GH25_muramidase"/>
    <property type="match status" value="1"/>
</dbReference>
<keyword evidence="5" id="KW-1185">Reference proteome</keyword>
<sequence>MTWEEAALGVDVSHWQPEVDWTTLRAGGVTFAVLKATQGTALRDACFIPHLEGARTAGLRVGAYHWCDPIRPAIPQADHFLRTIHAQPLDFLAIDVEQQWASWREWEQRHVVRLISPERISRVAQAVAQRVRAATGLPVLIYTRVSFIAEFARPMLTWLGAWPLWLAQYPYPRGRITCTWEALRTHFLPTAARPVLPPGCATWQMWQFSAGRFILPGVPAPLDLNLFNGTPAAFEAWLAQERVGGTA</sequence>
<dbReference type="PANTHER" id="PTHR34135">
    <property type="entry name" value="LYSOZYME"/>
    <property type="match status" value="1"/>
</dbReference>
<dbReference type="PANTHER" id="PTHR34135:SF2">
    <property type="entry name" value="LYSOZYME"/>
    <property type="match status" value="1"/>
</dbReference>
<evidence type="ECO:0000313" key="5">
    <source>
        <dbReference type="Proteomes" id="UP001254165"/>
    </source>
</evidence>
<evidence type="ECO:0000256" key="2">
    <source>
        <dbReference type="ARBA" id="ARBA00022801"/>
    </source>
</evidence>
<evidence type="ECO:0000256" key="1">
    <source>
        <dbReference type="ARBA" id="ARBA00010646"/>
    </source>
</evidence>
<dbReference type="Proteomes" id="UP001254165">
    <property type="component" value="Unassembled WGS sequence"/>
</dbReference>
<dbReference type="InterPro" id="IPR002053">
    <property type="entry name" value="Glyco_hydro_25"/>
</dbReference>
<accession>A0ABU3NND1</accession>